<evidence type="ECO:0000313" key="4">
    <source>
        <dbReference type="Proteomes" id="UP000198983"/>
    </source>
</evidence>
<feature type="region of interest" description="Disordered" evidence="1">
    <location>
        <begin position="1"/>
        <end position="29"/>
    </location>
</feature>
<evidence type="ECO:0000256" key="2">
    <source>
        <dbReference type="SAM" id="Phobius"/>
    </source>
</evidence>
<gene>
    <name evidence="3" type="ORF">SAMN04489717_0124</name>
</gene>
<feature type="compositionally biased region" description="Basic and acidic residues" evidence="1">
    <location>
        <begin position="152"/>
        <end position="172"/>
    </location>
</feature>
<keyword evidence="4" id="KW-1185">Reference proteome</keyword>
<feature type="compositionally biased region" description="Basic and acidic residues" evidence="1">
    <location>
        <begin position="268"/>
        <end position="309"/>
    </location>
</feature>
<organism evidence="3 4">
    <name type="scientific">Actinopolymorpha singaporensis</name>
    <dbReference type="NCBI Taxonomy" id="117157"/>
    <lineage>
        <taxon>Bacteria</taxon>
        <taxon>Bacillati</taxon>
        <taxon>Actinomycetota</taxon>
        <taxon>Actinomycetes</taxon>
        <taxon>Propionibacteriales</taxon>
        <taxon>Actinopolymorphaceae</taxon>
        <taxon>Actinopolymorpha</taxon>
    </lineage>
</organism>
<accession>A0A1H1L5D5</accession>
<sequence>MPPQRTSSTSPEFSPAYAHAHRRGSAPGVSAAARRRRTLFLLTVLTTLAAVLSMAGVVGWWSVLVSVGLTAGFLVVSAAAARRERARRWAEEPVARRTTDSRGFDDRREAPSPRTVSRHAMPARAARAGAGGTYDPGRVAGRDATWSTPAGRVDREAERQARPSFDQDRGRDVTVETPPMTAAAYAPSVPSVPSAPPGPAVETPVPVAPSQVSLGPAVPSGELWDPVRVPLPTYVTKAKAPRTVRTVDLAQSGIWAAAGTPADGLLTRPDDAPKMLLDESGAGDRSDADRRTGQGERDSGDAGRRAVGD</sequence>
<protein>
    <submittedName>
        <fullName evidence="3">Uncharacterized protein</fullName>
    </submittedName>
</protein>
<dbReference type="AlphaFoldDB" id="A0A1H1L5D5"/>
<keyword evidence="2" id="KW-0812">Transmembrane</keyword>
<keyword evidence="2" id="KW-1133">Transmembrane helix</keyword>
<dbReference type="STRING" id="117157.SAMN04489717_0124"/>
<dbReference type="EMBL" id="LT629732">
    <property type="protein sequence ID" value="SDR69693.1"/>
    <property type="molecule type" value="Genomic_DNA"/>
</dbReference>
<dbReference type="Proteomes" id="UP000198983">
    <property type="component" value="Chromosome I"/>
</dbReference>
<keyword evidence="2" id="KW-0472">Membrane</keyword>
<feature type="transmembrane region" description="Helical" evidence="2">
    <location>
        <begin position="63"/>
        <end position="81"/>
    </location>
</feature>
<feature type="compositionally biased region" description="Basic and acidic residues" evidence="1">
    <location>
        <begin position="88"/>
        <end position="111"/>
    </location>
</feature>
<evidence type="ECO:0000256" key="1">
    <source>
        <dbReference type="SAM" id="MobiDB-lite"/>
    </source>
</evidence>
<name>A0A1H1L5D5_9ACTN</name>
<feature type="compositionally biased region" description="Polar residues" evidence="1">
    <location>
        <begin position="1"/>
        <end position="12"/>
    </location>
</feature>
<feature type="region of interest" description="Disordered" evidence="1">
    <location>
        <begin position="260"/>
        <end position="309"/>
    </location>
</feature>
<proteinExistence type="predicted"/>
<feature type="region of interest" description="Disordered" evidence="1">
    <location>
        <begin position="88"/>
        <end position="172"/>
    </location>
</feature>
<feature type="region of interest" description="Disordered" evidence="1">
    <location>
        <begin position="185"/>
        <end position="206"/>
    </location>
</feature>
<reference evidence="3 4" key="1">
    <citation type="submission" date="2016-10" db="EMBL/GenBank/DDBJ databases">
        <authorList>
            <person name="de Groot N.N."/>
        </authorList>
    </citation>
    <scope>NUCLEOTIDE SEQUENCE [LARGE SCALE GENOMIC DNA]</scope>
    <source>
        <strain evidence="3 4">DSM 22024</strain>
    </source>
</reference>
<feature type="transmembrane region" description="Helical" evidence="2">
    <location>
        <begin position="39"/>
        <end position="57"/>
    </location>
</feature>
<evidence type="ECO:0000313" key="3">
    <source>
        <dbReference type="EMBL" id="SDR69693.1"/>
    </source>
</evidence>